<reference evidence="11" key="1">
    <citation type="submission" date="2020-11" db="EMBL/GenBank/DDBJ databases">
        <title>Chlorella ohadii genome sequencing and assembly.</title>
        <authorList>
            <person name="Murik O."/>
            <person name="Treves H."/>
            <person name="Kedem I."/>
            <person name="Shotland Y."/>
            <person name="Kaplan A."/>
        </authorList>
    </citation>
    <scope>NUCLEOTIDE SEQUENCE</scope>
    <source>
        <strain evidence="11">1</strain>
    </source>
</reference>
<dbReference type="PANTHER" id="PTHR24055">
    <property type="entry name" value="MITOGEN-ACTIVATED PROTEIN KINASE"/>
    <property type="match status" value="1"/>
</dbReference>
<keyword evidence="12" id="KW-1185">Reference proteome</keyword>
<keyword evidence="2" id="KW-0723">Serine/threonine-protein kinase</keyword>
<proteinExistence type="predicted"/>
<dbReference type="PROSITE" id="PS50011">
    <property type="entry name" value="PROTEIN_KINASE_DOM"/>
    <property type="match status" value="1"/>
</dbReference>
<evidence type="ECO:0000256" key="9">
    <source>
        <dbReference type="SAM" id="MobiDB-lite"/>
    </source>
</evidence>
<dbReference type="SMART" id="SM00220">
    <property type="entry name" value="S_TKc"/>
    <property type="match status" value="1"/>
</dbReference>
<dbReference type="InterPro" id="IPR008271">
    <property type="entry name" value="Ser/Thr_kinase_AS"/>
</dbReference>
<evidence type="ECO:0000256" key="3">
    <source>
        <dbReference type="ARBA" id="ARBA00022679"/>
    </source>
</evidence>
<name>A0AAD5DGT5_9CHLO</name>
<evidence type="ECO:0000313" key="11">
    <source>
        <dbReference type="EMBL" id="KAI7835884.1"/>
    </source>
</evidence>
<dbReference type="Gene3D" id="1.10.510.10">
    <property type="entry name" value="Transferase(Phosphotransferase) domain 1"/>
    <property type="match status" value="2"/>
</dbReference>
<evidence type="ECO:0000256" key="7">
    <source>
        <dbReference type="ARBA" id="ARBA00047811"/>
    </source>
</evidence>
<evidence type="ECO:0000256" key="5">
    <source>
        <dbReference type="ARBA" id="ARBA00022777"/>
    </source>
</evidence>
<dbReference type="InterPro" id="IPR050117">
    <property type="entry name" value="MAPK"/>
</dbReference>
<dbReference type="AlphaFoldDB" id="A0AAD5DGT5"/>
<evidence type="ECO:0000256" key="1">
    <source>
        <dbReference type="ARBA" id="ARBA00012425"/>
    </source>
</evidence>
<sequence length="338" mass="38710">MEAYENLGQIGEVLKCRNRESGEIVAIKKFKSRIDGENMDAAEVRKTALREVKLLRELSHEHIVTLLDVFRQGGKLYLCFEYLEKTVLEDLERNPSGLPEAAVKRYMWQLLQAMHYMHAKRVIHRDIKPENILLNSAGILKLCDFGFARSMVPGCLLAELVTRLPLFPGESDMDQLFLILKCFGRLGEQQMECLRHHPAYSGMALPQPSQVEPLRRRFPRFSPQLMEVLEACLQVDPACRPSAAQLLAMPYFADKQSWLTPEFKVAQERAREELQQRMLAMRKRRKLQERGTAASEAGEPEQAQHIPAHRPTTQQRDGRGSHLQPSPSSRLSRCLLLS</sequence>
<comment type="catalytic activity">
    <reaction evidence="8">
        <text>L-seryl-[protein] + ATP = O-phospho-L-seryl-[protein] + ADP + H(+)</text>
        <dbReference type="Rhea" id="RHEA:17989"/>
        <dbReference type="Rhea" id="RHEA-COMP:9863"/>
        <dbReference type="Rhea" id="RHEA-COMP:11604"/>
        <dbReference type="ChEBI" id="CHEBI:15378"/>
        <dbReference type="ChEBI" id="CHEBI:29999"/>
        <dbReference type="ChEBI" id="CHEBI:30616"/>
        <dbReference type="ChEBI" id="CHEBI:83421"/>
        <dbReference type="ChEBI" id="CHEBI:456216"/>
        <dbReference type="EC" id="2.7.11.22"/>
    </reaction>
</comment>
<organism evidence="11 12">
    <name type="scientific">Chlorella ohadii</name>
    <dbReference type="NCBI Taxonomy" id="2649997"/>
    <lineage>
        <taxon>Eukaryota</taxon>
        <taxon>Viridiplantae</taxon>
        <taxon>Chlorophyta</taxon>
        <taxon>core chlorophytes</taxon>
        <taxon>Trebouxiophyceae</taxon>
        <taxon>Chlorellales</taxon>
        <taxon>Chlorellaceae</taxon>
        <taxon>Chlorella clade</taxon>
        <taxon>Chlorella</taxon>
    </lineage>
</organism>
<dbReference type="PROSITE" id="PS00108">
    <property type="entry name" value="PROTEIN_KINASE_ST"/>
    <property type="match status" value="1"/>
</dbReference>
<dbReference type="EMBL" id="JADXDR010000219">
    <property type="protein sequence ID" value="KAI7835884.1"/>
    <property type="molecule type" value="Genomic_DNA"/>
</dbReference>
<keyword evidence="5" id="KW-0418">Kinase</keyword>
<evidence type="ECO:0000313" key="12">
    <source>
        <dbReference type="Proteomes" id="UP001205105"/>
    </source>
</evidence>
<dbReference type="InterPro" id="IPR000719">
    <property type="entry name" value="Prot_kinase_dom"/>
</dbReference>
<keyword evidence="3" id="KW-0808">Transferase</keyword>
<feature type="domain" description="Protein kinase" evidence="10">
    <location>
        <begin position="1"/>
        <end position="252"/>
    </location>
</feature>
<dbReference type="GO" id="GO:0004693">
    <property type="term" value="F:cyclin-dependent protein serine/threonine kinase activity"/>
    <property type="evidence" value="ECO:0007669"/>
    <property type="project" value="UniProtKB-EC"/>
</dbReference>
<dbReference type="FunFam" id="3.30.200.20:FF:000049">
    <property type="entry name" value="cyclin-dependent kinase-like 1 isoform X1"/>
    <property type="match status" value="1"/>
</dbReference>
<evidence type="ECO:0000256" key="6">
    <source>
        <dbReference type="ARBA" id="ARBA00022840"/>
    </source>
</evidence>
<evidence type="ECO:0000256" key="2">
    <source>
        <dbReference type="ARBA" id="ARBA00022527"/>
    </source>
</evidence>
<evidence type="ECO:0000259" key="10">
    <source>
        <dbReference type="PROSITE" id="PS50011"/>
    </source>
</evidence>
<dbReference type="InterPro" id="IPR011009">
    <property type="entry name" value="Kinase-like_dom_sf"/>
</dbReference>
<comment type="catalytic activity">
    <reaction evidence="7">
        <text>L-threonyl-[protein] + ATP = O-phospho-L-threonyl-[protein] + ADP + H(+)</text>
        <dbReference type="Rhea" id="RHEA:46608"/>
        <dbReference type="Rhea" id="RHEA-COMP:11060"/>
        <dbReference type="Rhea" id="RHEA-COMP:11605"/>
        <dbReference type="ChEBI" id="CHEBI:15378"/>
        <dbReference type="ChEBI" id="CHEBI:30013"/>
        <dbReference type="ChEBI" id="CHEBI:30616"/>
        <dbReference type="ChEBI" id="CHEBI:61977"/>
        <dbReference type="ChEBI" id="CHEBI:456216"/>
        <dbReference type="EC" id="2.7.11.22"/>
    </reaction>
</comment>
<keyword evidence="6" id="KW-0067">ATP-binding</keyword>
<feature type="region of interest" description="Disordered" evidence="9">
    <location>
        <begin position="281"/>
        <end position="338"/>
    </location>
</feature>
<dbReference type="Pfam" id="PF00069">
    <property type="entry name" value="Pkinase"/>
    <property type="match status" value="1"/>
</dbReference>
<evidence type="ECO:0000256" key="4">
    <source>
        <dbReference type="ARBA" id="ARBA00022741"/>
    </source>
</evidence>
<dbReference type="Gene3D" id="3.30.200.20">
    <property type="entry name" value="Phosphorylase Kinase, domain 1"/>
    <property type="match status" value="1"/>
</dbReference>
<keyword evidence="4" id="KW-0547">Nucleotide-binding</keyword>
<dbReference type="Proteomes" id="UP001205105">
    <property type="component" value="Unassembled WGS sequence"/>
</dbReference>
<feature type="compositionally biased region" description="Low complexity" evidence="9">
    <location>
        <begin position="323"/>
        <end position="338"/>
    </location>
</feature>
<dbReference type="GO" id="GO:0005524">
    <property type="term" value="F:ATP binding"/>
    <property type="evidence" value="ECO:0007669"/>
    <property type="project" value="UniProtKB-KW"/>
</dbReference>
<accession>A0AAD5DGT5</accession>
<dbReference type="EC" id="2.7.11.22" evidence="1"/>
<evidence type="ECO:0000256" key="8">
    <source>
        <dbReference type="ARBA" id="ARBA00048367"/>
    </source>
</evidence>
<protein>
    <recommendedName>
        <fullName evidence="1">cyclin-dependent kinase</fullName>
        <ecNumber evidence="1">2.7.11.22</ecNumber>
    </recommendedName>
</protein>
<comment type="caution">
    <text evidence="11">The sequence shown here is derived from an EMBL/GenBank/DDBJ whole genome shotgun (WGS) entry which is preliminary data.</text>
</comment>
<dbReference type="SUPFAM" id="SSF56112">
    <property type="entry name" value="Protein kinase-like (PK-like)"/>
    <property type="match status" value="1"/>
</dbReference>
<gene>
    <name evidence="11" type="ORF">COHA_010229</name>
</gene>